<dbReference type="InterPro" id="IPR050241">
    <property type="entry name" value="NAD-cap_RNA_hydrolase_NudC"/>
</dbReference>
<reference evidence="12 13" key="1">
    <citation type="submission" date="2006-10" db="EMBL/GenBank/DDBJ databases">
        <title>Complete sequence of chromosome of Pelobacter propionicus DSM 2379.</title>
        <authorList>
            <consortium name="US DOE Joint Genome Institute"/>
            <person name="Copeland A."/>
            <person name="Lucas S."/>
            <person name="Lapidus A."/>
            <person name="Barry K."/>
            <person name="Detter J.C."/>
            <person name="Glavina del Rio T."/>
            <person name="Hammon N."/>
            <person name="Israni S."/>
            <person name="Dalin E."/>
            <person name="Tice H."/>
            <person name="Pitluck S."/>
            <person name="Saunders E."/>
            <person name="Brettin T."/>
            <person name="Bruce D."/>
            <person name="Han C."/>
            <person name="Tapia R."/>
            <person name="Schmutz J."/>
            <person name="Larimer F."/>
            <person name="Land M."/>
            <person name="Hauser L."/>
            <person name="Kyrpides N."/>
            <person name="Kim E."/>
            <person name="Lovley D."/>
            <person name="Richardson P."/>
        </authorList>
    </citation>
    <scope>NUCLEOTIDE SEQUENCE [LARGE SCALE GENOMIC DNA]</scope>
    <source>
        <strain evidence="13">DSM 2379 / NBRC 103807 / OttBd1</strain>
    </source>
</reference>
<comment type="cofactor">
    <cofactor evidence="2">
        <name>Zn(2+)</name>
        <dbReference type="ChEBI" id="CHEBI:29105"/>
    </cofactor>
</comment>
<comment type="cofactor">
    <cofactor evidence="1">
        <name>Mg(2+)</name>
        <dbReference type="ChEBI" id="CHEBI:18420"/>
    </cofactor>
</comment>
<feature type="compositionally biased region" description="Polar residues" evidence="10">
    <location>
        <begin position="1"/>
        <end position="16"/>
    </location>
</feature>
<dbReference type="PANTHER" id="PTHR42904">
    <property type="entry name" value="NUDIX HYDROLASE, NUDC SUBFAMILY"/>
    <property type="match status" value="1"/>
</dbReference>
<dbReference type="NCBIfam" id="NF001299">
    <property type="entry name" value="PRK00241.1"/>
    <property type="match status" value="1"/>
</dbReference>
<dbReference type="GO" id="GO:0005829">
    <property type="term" value="C:cytosol"/>
    <property type="evidence" value="ECO:0007669"/>
    <property type="project" value="TreeGrafter"/>
</dbReference>
<evidence type="ECO:0000256" key="4">
    <source>
        <dbReference type="ARBA" id="ARBA00012381"/>
    </source>
</evidence>
<dbReference type="KEGG" id="ppd:Ppro_2427"/>
<dbReference type="InterPro" id="IPR015375">
    <property type="entry name" value="NADH_PPase-like_N"/>
</dbReference>
<dbReference type="OrthoDB" id="9791656at2"/>
<evidence type="ECO:0000256" key="2">
    <source>
        <dbReference type="ARBA" id="ARBA00001947"/>
    </source>
</evidence>
<dbReference type="GO" id="GO:0046872">
    <property type="term" value="F:metal ion binding"/>
    <property type="evidence" value="ECO:0007669"/>
    <property type="project" value="UniProtKB-KW"/>
</dbReference>
<dbReference type="STRING" id="338966.Ppro_2427"/>
<dbReference type="InterPro" id="IPR015797">
    <property type="entry name" value="NUDIX_hydrolase-like_dom_sf"/>
</dbReference>
<dbReference type="SUPFAM" id="SSF55811">
    <property type="entry name" value="Nudix"/>
    <property type="match status" value="2"/>
</dbReference>
<organism evidence="12 13">
    <name type="scientific">Pelobacter propionicus (strain DSM 2379 / NBRC 103807 / OttBd1)</name>
    <dbReference type="NCBI Taxonomy" id="338966"/>
    <lineage>
        <taxon>Bacteria</taxon>
        <taxon>Pseudomonadati</taxon>
        <taxon>Thermodesulfobacteriota</taxon>
        <taxon>Desulfuromonadia</taxon>
        <taxon>Desulfuromonadales</taxon>
        <taxon>Desulfuromonadaceae</taxon>
        <taxon>Pelobacter</taxon>
    </lineage>
</organism>
<dbReference type="PANTHER" id="PTHR42904:SF6">
    <property type="entry name" value="NAD-CAPPED RNA HYDROLASE NUDT12"/>
    <property type="match status" value="1"/>
</dbReference>
<dbReference type="InterPro" id="IPR000086">
    <property type="entry name" value="NUDIX_hydrolase_dom"/>
</dbReference>
<accession>A1ARR2</accession>
<dbReference type="Gene3D" id="3.90.79.10">
    <property type="entry name" value="Nucleoside Triphosphate Pyrophosphohydrolase"/>
    <property type="match status" value="1"/>
</dbReference>
<dbReference type="Gene3D" id="3.90.79.20">
    <property type="match status" value="1"/>
</dbReference>
<dbReference type="InterPro" id="IPR015376">
    <property type="entry name" value="Znr_NADH_PPase"/>
</dbReference>
<dbReference type="InterPro" id="IPR049734">
    <property type="entry name" value="NudC-like_C"/>
</dbReference>
<dbReference type="RefSeq" id="WP_011736288.1">
    <property type="nucleotide sequence ID" value="NC_008609.1"/>
</dbReference>
<keyword evidence="5" id="KW-0479">Metal-binding</keyword>
<evidence type="ECO:0000313" key="12">
    <source>
        <dbReference type="EMBL" id="ABL00033.1"/>
    </source>
</evidence>
<evidence type="ECO:0000256" key="1">
    <source>
        <dbReference type="ARBA" id="ARBA00001946"/>
    </source>
</evidence>
<evidence type="ECO:0000256" key="6">
    <source>
        <dbReference type="ARBA" id="ARBA00022801"/>
    </source>
</evidence>
<evidence type="ECO:0000256" key="8">
    <source>
        <dbReference type="ARBA" id="ARBA00023027"/>
    </source>
</evidence>
<proteinExistence type="inferred from homology"/>
<sequence>MTLSSTGTGRTDTSELPYNGKAVKDRFSPLSPDSVPQNSPGFWVILQRQTLLVTTASATVQLPHGPLPEGLQPLAAPVGIGLWQGQPLRAARIAEDAPLPAGCEAFPFFGPDQRLDVGLATLAGRANQIMHWERRSRFCSVCGGETTRIPTTWGKRCGVCREMHFPHIHPCVIVLVKRGDEFMLIRKAGAVPGRFSPIAGFVDFGESLEECVQREVHEEVGLNIANIRYLGSQNWPFPSQQMIGFLADYVDGEPKPDGVEVIEAHWLTGDAIPDTSGGSRSIARWMLENFAINGQQPAPCR</sequence>
<evidence type="ECO:0000256" key="5">
    <source>
        <dbReference type="ARBA" id="ARBA00022723"/>
    </source>
</evidence>
<keyword evidence="7" id="KW-0460">Magnesium</keyword>
<dbReference type="PROSITE" id="PS51462">
    <property type="entry name" value="NUDIX"/>
    <property type="match status" value="1"/>
</dbReference>
<comment type="similarity">
    <text evidence="3">Belongs to the Nudix hydrolase family. NudC subfamily.</text>
</comment>
<dbReference type="GO" id="GO:0035529">
    <property type="term" value="F:NADH pyrophosphatase activity"/>
    <property type="evidence" value="ECO:0007669"/>
    <property type="project" value="TreeGrafter"/>
</dbReference>
<evidence type="ECO:0000259" key="11">
    <source>
        <dbReference type="PROSITE" id="PS51462"/>
    </source>
</evidence>
<dbReference type="eggNOG" id="COG2816">
    <property type="taxonomic scope" value="Bacteria"/>
</dbReference>
<evidence type="ECO:0000256" key="3">
    <source>
        <dbReference type="ARBA" id="ARBA00009595"/>
    </source>
</evidence>
<keyword evidence="6 12" id="KW-0378">Hydrolase</keyword>
<evidence type="ECO:0000256" key="9">
    <source>
        <dbReference type="ARBA" id="ARBA00023679"/>
    </source>
</evidence>
<dbReference type="EMBL" id="CP000482">
    <property type="protein sequence ID" value="ABL00033.1"/>
    <property type="molecule type" value="Genomic_DNA"/>
</dbReference>
<feature type="region of interest" description="Disordered" evidence="10">
    <location>
        <begin position="1"/>
        <end position="34"/>
    </location>
</feature>
<evidence type="ECO:0000256" key="7">
    <source>
        <dbReference type="ARBA" id="ARBA00022842"/>
    </source>
</evidence>
<protein>
    <recommendedName>
        <fullName evidence="4">NAD(+) diphosphatase</fullName>
        <ecNumber evidence="4">3.6.1.22</ecNumber>
    </recommendedName>
</protein>
<comment type="catalytic activity">
    <reaction evidence="9">
        <text>a 5'-end NAD(+)-phospho-ribonucleoside in mRNA + H2O = a 5'-end phospho-adenosine-phospho-ribonucleoside in mRNA + beta-nicotinamide D-ribonucleotide + 2 H(+)</text>
        <dbReference type="Rhea" id="RHEA:60876"/>
        <dbReference type="Rhea" id="RHEA-COMP:15698"/>
        <dbReference type="Rhea" id="RHEA-COMP:15719"/>
        <dbReference type="ChEBI" id="CHEBI:14649"/>
        <dbReference type="ChEBI" id="CHEBI:15377"/>
        <dbReference type="ChEBI" id="CHEBI:15378"/>
        <dbReference type="ChEBI" id="CHEBI:144029"/>
        <dbReference type="ChEBI" id="CHEBI:144051"/>
    </reaction>
    <physiologicalReaction direction="left-to-right" evidence="9">
        <dbReference type="Rhea" id="RHEA:60877"/>
    </physiologicalReaction>
</comment>
<dbReference type="PROSITE" id="PS00893">
    <property type="entry name" value="NUDIX_BOX"/>
    <property type="match status" value="1"/>
</dbReference>
<dbReference type="GO" id="GO:0019677">
    <property type="term" value="P:NAD+ catabolic process"/>
    <property type="evidence" value="ECO:0007669"/>
    <property type="project" value="TreeGrafter"/>
</dbReference>
<dbReference type="Pfam" id="PF09296">
    <property type="entry name" value="NUDIX-like"/>
    <property type="match status" value="1"/>
</dbReference>
<dbReference type="Pfam" id="PF00293">
    <property type="entry name" value="NUDIX"/>
    <property type="match status" value="1"/>
</dbReference>
<evidence type="ECO:0000256" key="10">
    <source>
        <dbReference type="SAM" id="MobiDB-lite"/>
    </source>
</evidence>
<dbReference type="InterPro" id="IPR020084">
    <property type="entry name" value="NUDIX_hydrolase_CS"/>
</dbReference>
<keyword evidence="13" id="KW-1185">Reference proteome</keyword>
<dbReference type="AlphaFoldDB" id="A1ARR2"/>
<dbReference type="Proteomes" id="UP000006732">
    <property type="component" value="Chromosome"/>
</dbReference>
<evidence type="ECO:0000313" key="13">
    <source>
        <dbReference type="Proteomes" id="UP000006732"/>
    </source>
</evidence>
<dbReference type="EC" id="3.6.1.22" evidence="4"/>
<dbReference type="HOGENOM" id="CLU_037162_0_1_7"/>
<dbReference type="Pfam" id="PF09297">
    <property type="entry name" value="Zn_ribbon_NUD"/>
    <property type="match status" value="1"/>
</dbReference>
<feature type="domain" description="Nudix hydrolase" evidence="11">
    <location>
        <begin position="166"/>
        <end position="288"/>
    </location>
</feature>
<gene>
    <name evidence="12" type="ordered locus">Ppro_2427</name>
</gene>
<name>A1ARR2_PELPD</name>
<dbReference type="GO" id="GO:0006742">
    <property type="term" value="P:NADP+ catabolic process"/>
    <property type="evidence" value="ECO:0007669"/>
    <property type="project" value="TreeGrafter"/>
</dbReference>
<keyword evidence="8" id="KW-0520">NAD</keyword>
<dbReference type="CDD" id="cd03429">
    <property type="entry name" value="NUDIX_NADH_pyrophosphatase_Nudt13"/>
    <property type="match status" value="1"/>
</dbReference>